<feature type="domain" description="GerMN" evidence="1">
    <location>
        <begin position="73"/>
        <end position="159"/>
    </location>
</feature>
<sequence>MFEVNHKKNWKTLCIFTVLLVPFIVTGCGNKNNKKNNNVLKENIKKIYYVDTNETKIVCQEYTPVSKTKEDLVDEYLEALSQEPKDITMKKALPDNVQVEERFFNEDGRLTLNFDSDYKSLTGISEVLCRATIVKTLSQIEEVEYIEFNVNGQPLMGPNEKPIGFMESSDFIDNTRAENVFVTMYYANETGKALVSSNLKISYDGNRSIEQLIIQQLISGPEVIEGPLEKEMKKSIPDGTELLKVTTKDGICYVDFNDKFMTKIQGVEDEVVIYSVVNSLVELSGINKVKFSINGEVKKNYGDGIPFEGLFERNLEIVEGSK</sequence>
<organism evidence="2 3">
    <name type="scientific">Anaerocolumna aminovalerica</name>
    <dbReference type="NCBI Taxonomy" id="1527"/>
    <lineage>
        <taxon>Bacteria</taxon>
        <taxon>Bacillati</taxon>
        <taxon>Bacillota</taxon>
        <taxon>Clostridia</taxon>
        <taxon>Lachnospirales</taxon>
        <taxon>Lachnospiraceae</taxon>
        <taxon>Anaerocolumna</taxon>
    </lineage>
</organism>
<dbReference type="RefSeq" id="WP_091689214.1">
    <property type="nucleotide sequence ID" value="NZ_BAABFM010000072.1"/>
</dbReference>
<dbReference type="AlphaFoldDB" id="A0A1I5J3B2"/>
<evidence type="ECO:0000259" key="1">
    <source>
        <dbReference type="SMART" id="SM00909"/>
    </source>
</evidence>
<keyword evidence="3" id="KW-1185">Reference proteome</keyword>
<dbReference type="SMART" id="SM00909">
    <property type="entry name" value="Germane"/>
    <property type="match status" value="2"/>
</dbReference>
<name>A0A1I5J3B2_9FIRM</name>
<dbReference type="STRING" id="1527.SAMN04489757_1635"/>
<dbReference type="Pfam" id="PF10646">
    <property type="entry name" value="Germane"/>
    <property type="match status" value="2"/>
</dbReference>
<proteinExistence type="predicted"/>
<evidence type="ECO:0000313" key="2">
    <source>
        <dbReference type="EMBL" id="SFO66881.1"/>
    </source>
</evidence>
<protein>
    <submittedName>
        <fullName evidence="2">Germination protein M</fullName>
    </submittedName>
</protein>
<dbReference type="OrthoDB" id="9809406at2"/>
<gene>
    <name evidence="2" type="ORF">SAMN04489757_1635</name>
</gene>
<dbReference type="PROSITE" id="PS51257">
    <property type="entry name" value="PROKAR_LIPOPROTEIN"/>
    <property type="match status" value="1"/>
</dbReference>
<dbReference type="InterPro" id="IPR019606">
    <property type="entry name" value="GerMN"/>
</dbReference>
<feature type="domain" description="GerMN" evidence="1">
    <location>
        <begin position="210"/>
        <end position="302"/>
    </location>
</feature>
<reference evidence="2 3" key="1">
    <citation type="submission" date="2016-10" db="EMBL/GenBank/DDBJ databases">
        <authorList>
            <person name="de Groot N.N."/>
        </authorList>
    </citation>
    <scope>NUCLEOTIDE SEQUENCE [LARGE SCALE GENOMIC DNA]</scope>
    <source>
        <strain evidence="2 3">DSM 1283</strain>
    </source>
</reference>
<dbReference type="EMBL" id="FOWD01000063">
    <property type="protein sequence ID" value="SFO66881.1"/>
    <property type="molecule type" value="Genomic_DNA"/>
</dbReference>
<accession>A0A1I5J3B2</accession>
<evidence type="ECO:0000313" key="3">
    <source>
        <dbReference type="Proteomes" id="UP000198806"/>
    </source>
</evidence>
<dbReference type="Proteomes" id="UP000198806">
    <property type="component" value="Unassembled WGS sequence"/>
</dbReference>